<dbReference type="Pfam" id="PF13560">
    <property type="entry name" value="HTH_31"/>
    <property type="match status" value="1"/>
</dbReference>
<name>A0ABP6YQW9_9ACTN</name>
<dbReference type="Gene3D" id="1.10.443.10">
    <property type="entry name" value="Intergrase catalytic core"/>
    <property type="match status" value="1"/>
</dbReference>
<keyword evidence="2" id="KW-0238">DNA-binding</keyword>
<evidence type="ECO:0000313" key="7">
    <source>
        <dbReference type="Proteomes" id="UP001501222"/>
    </source>
</evidence>
<dbReference type="PANTHER" id="PTHR30349:SF64">
    <property type="entry name" value="PROPHAGE INTEGRASE INTD-RELATED"/>
    <property type="match status" value="1"/>
</dbReference>
<protein>
    <submittedName>
        <fullName evidence="6">Uncharacterized protein</fullName>
    </submittedName>
</protein>
<gene>
    <name evidence="6" type="ORF">GCM10022235_70090</name>
</gene>
<dbReference type="SUPFAM" id="SSF56349">
    <property type="entry name" value="DNA breaking-rejoining enzymes"/>
    <property type="match status" value="2"/>
</dbReference>
<comment type="caution">
    <text evidence="6">The sequence shown here is derived from an EMBL/GenBank/DDBJ whole genome shotgun (WGS) entry which is preliminary data.</text>
</comment>
<dbReference type="Gene3D" id="1.10.150.130">
    <property type="match status" value="1"/>
</dbReference>
<dbReference type="CDD" id="cd00093">
    <property type="entry name" value="HTH_XRE"/>
    <property type="match status" value="1"/>
</dbReference>
<dbReference type="PANTHER" id="PTHR30349">
    <property type="entry name" value="PHAGE INTEGRASE-RELATED"/>
    <property type="match status" value="1"/>
</dbReference>
<dbReference type="PROSITE" id="PS51898">
    <property type="entry name" value="TYR_RECOMBINASE"/>
    <property type="match status" value="1"/>
</dbReference>
<feature type="domain" description="Tyr recombinase" evidence="5">
    <location>
        <begin position="188"/>
        <end position="467"/>
    </location>
</feature>
<dbReference type="InterPro" id="IPR001387">
    <property type="entry name" value="Cro/C1-type_HTH"/>
</dbReference>
<dbReference type="SUPFAM" id="SSF47413">
    <property type="entry name" value="lambda repressor-like DNA-binding domains"/>
    <property type="match status" value="1"/>
</dbReference>
<dbReference type="Proteomes" id="UP001501222">
    <property type="component" value="Unassembled WGS sequence"/>
</dbReference>
<proteinExistence type="inferred from homology"/>
<dbReference type="Gene3D" id="1.10.260.40">
    <property type="entry name" value="lambda repressor-like DNA-binding domains"/>
    <property type="match status" value="1"/>
</dbReference>
<organism evidence="6 7">
    <name type="scientific">Kribbella ginsengisoli</name>
    <dbReference type="NCBI Taxonomy" id="363865"/>
    <lineage>
        <taxon>Bacteria</taxon>
        <taxon>Bacillati</taxon>
        <taxon>Actinomycetota</taxon>
        <taxon>Actinomycetes</taxon>
        <taxon>Propionibacteriales</taxon>
        <taxon>Kribbellaceae</taxon>
        <taxon>Kribbella</taxon>
    </lineage>
</organism>
<evidence type="ECO:0000259" key="5">
    <source>
        <dbReference type="PROSITE" id="PS51898"/>
    </source>
</evidence>
<comment type="similarity">
    <text evidence="1">Belongs to the 'phage' integrase family.</text>
</comment>
<evidence type="ECO:0000256" key="1">
    <source>
        <dbReference type="ARBA" id="ARBA00008857"/>
    </source>
</evidence>
<dbReference type="InterPro" id="IPR010998">
    <property type="entry name" value="Integrase_recombinase_N"/>
</dbReference>
<keyword evidence="3" id="KW-0233">DNA recombination</keyword>
<reference evidence="7" key="1">
    <citation type="journal article" date="2019" name="Int. J. Syst. Evol. Microbiol.">
        <title>The Global Catalogue of Microorganisms (GCM) 10K type strain sequencing project: providing services to taxonomists for standard genome sequencing and annotation.</title>
        <authorList>
            <consortium name="The Broad Institute Genomics Platform"/>
            <consortium name="The Broad Institute Genome Sequencing Center for Infectious Disease"/>
            <person name="Wu L."/>
            <person name="Ma J."/>
        </authorList>
    </citation>
    <scope>NUCLEOTIDE SEQUENCE [LARGE SCALE GENOMIC DNA]</scope>
    <source>
        <strain evidence="7">JCM 16928</strain>
    </source>
</reference>
<evidence type="ECO:0000259" key="4">
    <source>
        <dbReference type="PROSITE" id="PS50943"/>
    </source>
</evidence>
<sequence length="486" mass="54321">MPRKRLPVGTWGEIWTFPVGYSAAGVANLFEARAKFRDLDGVSRPVAARGKTKSAASNSLREKLIKRERLAQSGELKSSDRVSKAVELFMKDQQALVDGGINSPATLDTYRYQTNKNILPRIGELSLEEATTPRVNRVIVEIKDEVGAASAKTCKSILAGTFALAVRHGALKLNPVREIASLANSRRKPTRALEQNERDDWFDLLRQDERAVKADLIDFSKFMIATGERIGECLAVSWRDLDRQTGEVDCSHQIQRIKGQGLIRRRVKSAAGERILRLPEWAVEMLNDRWKPGTSLDAPLFPDSKGGFRDPHNVSKALRDARRPLGSQRRRELGAQLRKHRRAANLTQTQAVAKLGWPKTRVSLVETGRVRLEVEDTIALADAYRVPRAARLALLEMTELAGIRTVADELSWVTSHKFRKTTATILEDAGQTPRQIADQLGHSRVSTTMDDYIGRKARNPEAAKHLDDAMRSIHEQDRQTLAGPDI</sequence>
<dbReference type="InterPro" id="IPR013762">
    <property type="entry name" value="Integrase-like_cat_sf"/>
</dbReference>
<dbReference type="SMART" id="SM00530">
    <property type="entry name" value="HTH_XRE"/>
    <property type="match status" value="1"/>
</dbReference>
<evidence type="ECO:0000313" key="6">
    <source>
        <dbReference type="EMBL" id="GAA3588948.1"/>
    </source>
</evidence>
<dbReference type="InterPro" id="IPR050090">
    <property type="entry name" value="Tyrosine_recombinase_XerCD"/>
</dbReference>
<dbReference type="RefSeq" id="WP_344847894.1">
    <property type="nucleotide sequence ID" value="NZ_BAABAA010000013.1"/>
</dbReference>
<accession>A0ABP6YQW9</accession>
<dbReference type="InterPro" id="IPR011010">
    <property type="entry name" value="DNA_brk_join_enz"/>
</dbReference>
<dbReference type="EMBL" id="BAABAA010000013">
    <property type="protein sequence ID" value="GAA3588948.1"/>
    <property type="molecule type" value="Genomic_DNA"/>
</dbReference>
<dbReference type="InterPro" id="IPR010982">
    <property type="entry name" value="Lambda_DNA-bd_dom_sf"/>
</dbReference>
<keyword evidence="7" id="KW-1185">Reference proteome</keyword>
<evidence type="ECO:0000256" key="3">
    <source>
        <dbReference type="ARBA" id="ARBA00023172"/>
    </source>
</evidence>
<dbReference type="PROSITE" id="PS50943">
    <property type="entry name" value="HTH_CROC1"/>
    <property type="match status" value="1"/>
</dbReference>
<dbReference type="InterPro" id="IPR002104">
    <property type="entry name" value="Integrase_catalytic"/>
</dbReference>
<evidence type="ECO:0000256" key="2">
    <source>
        <dbReference type="ARBA" id="ARBA00023125"/>
    </source>
</evidence>
<feature type="domain" description="HTH cro/C1-type" evidence="4">
    <location>
        <begin position="337"/>
        <end position="392"/>
    </location>
</feature>